<name>A0ABW4JHQ0_9BACL</name>
<evidence type="ECO:0008006" key="6">
    <source>
        <dbReference type="Google" id="ProtNLM"/>
    </source>
</evidence>
<sequence length="231" mass="25520">METLILAIVCIVLMFILYVVTGGWKKYGGLFGIWKWIRASIKSSAPPSSLIAPQKEIGREDAQADEAVRVLREIYVEFDNRQSRLERQLTLLTENQARLQAQVEALLAQQSQIQTGPKIASHTVERDTLQSVTEPSAAPADSFPTGTQMAALETVDGWAKQQPEQTGRGERVKRSDVAVEPQQPAANEDTYFAILDLLAAGRTLAQIAAELHVPEAHVAYVQQIMAEPTRE</sequence>
<gene>
    <name evidence="4" type="ORF">ACFSB2_08200</name>
</gene>
<feature type="region of interest" description="Disordered" evidence="2">
    <location>
        <begin position="159"/>
        <end position="183"/>
    </location>
</feature>
<feature type="compositionally biased region" description="Basic and acidic residues" evidence="2">
    <location>
        <begin position="167"/>
        <end position="177"/>
    </location>
</feature>
<keyword evidence="3" id="KW-0472">Membrane</keyword>
<keyword evidence="1" id="KW-0175">Coiled coil</keyword>
<evidence type="ECO:0000313" key="5">
    <source>
        <dbReference type="Proteomes" id="UP001597079"/>
    </source>
</evidence>
<evidence type="ECO:0000256" key="3">
    <source>
        <dbReference type="SAM" id="Phobius"/>
    </source>
</evidence>
<dbReference type="Proteomes" id="UP001597079">
    <property type="component" value="Unassembled WGS sequence"/>
</dbReference>
<accession>A0ABW4JHQ0</accession>
<protein>
    <recommendedName>
        <fullName evidence="6">DUF2802 domain-containing protein</fullName>
    </recommendedName>
</protein>
<comment type="caution">
    <text evidence="4">The sequence shown here is derived from an EMBL/GenBank/DDBJ whole genome shotgun (WGS) entry which is preliminary data.</text>
</comment>
<feature type="transmembrane region" description="Helical" evidence="3">
    <location>
        <begin position="6"/>
        <end position="24"/>
    </location>
</feature>
<evidence type="ECO:0000256" key="1">
    <source>
        <dbReference type="SAM" id="Coils"/>
    </source>
</evidence>
<proteinExistence type="predicted"/>
<evidence type="ECO:0000256" key="2">
    <source>
        <dbReference type="SAM" id="MobiDB-lite"/>
    </source>
</evidence>
<keyword evidence="3" id="KW-0812">Transmembrane</keyword>
<dbReference type="EMBL" id="JBHUCX010000020">
    <property type="protein sequence ID" value="MFD1674680.1"/>
    <property type="molecule type" value="Genomic_DNA"/>
</dbReference>
<dbReference type="RefSeq" id="WP_377942536.1">
    <property type="nucleotide sequence ID" value="NZ_JBHUCX010000020.1"/>
</dbReference>
<keyword evidence="5" id="KW-1185">Reference proteome</keyword>
<evidence type="ECO:0000313" key="4">
    <source>
        <dbReference type="EMBL" id="MFD1674680.1"/>
    </source>
</evidence>
<keyword evidence="3" id="KW-1133">Transmembrane helix</keyword>
<feature type="coiled-coil region" evidence="1">
    <location>
        <begin position="82"/>
        <end position="109"/>
    </location>
</feature>
<reference evidence="5" key="1">
    <citation type="journal article" date="2019" name="Int. J. Syst. Evol. Microbiol.">
        <title>The Global Catalogue of Microorganisms (GCM) 10K type strain sequencing project: providing services to taxonomists for standard genome sequencing and annotation.</title>
        <authorList>
            <consortium name="The Broad Institute Genomics Platform"/>
            <consortium name="The Broad Institute Genome Sequencing Center for Infectious Disease"/>
            <person name="Wu L."/>
            <person name="Ma J."/>
        </authorList>
    </citation>
    <scope>NUCLEOTIDE SEQUENCE [LARGE SCALE GENOMIC DNA]</scope>
    <source>
        <strain evidence="5">CGMCC 1.12286</strain>
    </source>
</reference>
<organism evidence="4 5">
    <name type="scientific">Alicyclobacillus fodiniaquatilis</name>
    <dbReference type="NCBI Taxonomy" id="1661150"/>
    <lineage>
        <taxon>Bacteria</taxon>
        <taxon>Bacillati</taxon>
        <taxon>Bacillota</taxon>
        <taxon>Bacilli</taxon>
        <taxon>Bacillales</taxon>
        <taxon>Alicyclobacillaceae</taxon>
        <taxon>Alicyclobacillus</taxon>
    </lineage>
</organism>